<dbReference type="GO" id="GO:0006355">
    <property type="term" value="P:regulation of DNA-templated transcription"/>
    <property type="evidence" value="ECO:0007669"/>
    <property type="project" value="InterPro"/>
</dbReference>
<accession>A0A919R4F7</accession>
<reference evidence="9" key="1">
    <citation type="submission" date="2021-01" db="EMBL/GenBank/DDBJ databases">
        <title>Whole genome shotgun sequence of Sphaerisporangium rufum NBRC 109079.</title>
        <authorList>
            <person name="Komaki H."/>
            <person name="Tamura T."/>
        </authorList>
    </citation>
    <scope>NUCLEOTIDE SEQUENCE</scope>
    <source>
        <strain evidence="9">NBRC 109079</strain>
    </source>
</reference>
<dbReference type="InterPro" id="IPR011990">
    <property type="entry name" value="TPR-like_helical_dom_sf"/>
</dbReference>
<name>A0A919R4F7_9ACTN</name>
<evidence type="ECO:0000313" key="9">
    <source>
        <dbReference type="EMBL" id="GII79517.1"/>
    </source>
</evidence>
<dbReference type="PROSITE" id="PS51755">
    <property type="entry name" value="OMPR_PHOB"/>
    <property type="match status" value="1"/>
</dbReference>
<dbReference type="Pfam" id="PF00931">
    <property type="entry name" value="NB-ARC"/>
    <property type="match status" value="1"/>
</dbReference>
<evidence type="ECO:0000256" key="5">
    <source>
        <dbReference type="ARBA" id="ARBA00023163"/>
    </source>
</evidence>
<dbReference type="InterPro" id="IPR016032">
    <property type="entry name" value="Sig_transdc_resp-reg_C-effctor"/>
</dbReference>
<dbReference type="AlphaFoldDB" id="A0A919R4F7"/>
<keyword evidence="3" id="KW-0805">Transcription regulation</keyword>
<dbReference type="CDD" id="cd15831">
    <property type="entry name" value="BTAD"/>
    <property type="match status" value="1"/>
</dbReference>
<dbReference type="InterPro" id="IPR002182">
    <property type="entry name" value="NB-ARC"/>
</dbReference>
<gene>
    <name evidence="9" type="ORF">Sru01_44990</name>
</gene>
<evidence type="ECO:0000259" key="8">
    <source>
        <dbReference type="PROSITE" id="PS51755"/>
    </source>
</evidence>
<dbReference type="GO" id="GO:0043531">
    <property type="term" value="F:ADP binding"/>
    <property type="evidence" value="ECO:0007669"/>
    <property type="project" value="InterPro"/>
</dbReference>
<evidence type="ECO:0000313" key="10">
    <source>
        <dbReference type="Proteomes" id="UP000655287"/>
    </source>
</evidence>
<dbReference type="InterPro" id="IPR001867">
    <property type="entry name" value="OmpR/PhoB-type_DNA-bd"/>
</dbReference>
<dbReference type="SUPFAM" id="SSF52540">
    <property type="entry name" value="P-loop containing nucleoside triphosphate hydrolases"/>
    <property type="match status" value="1"/>
</dbReference>
<comment type="similarity">
    <text evidence="1">Belongs to the AfsR/DnrI/RedD regulatory family.</text>
</comment>
<evidence type="ECO:0000256" key="2">
    <source>
        <dbReference type="ARBA" id="ARBA00022737"/>
    </source>
</evidence>
<dbReference type="SUPFAM" id="SSF46894">
    <property type="entry name" value="C-terminal effector domain of the bipartite response regulators"/>
    <property type="match status" value="1"/>
</dbReference>
<keyword evidence="4 6" id="KW-0238">DNA-binding</keyword>
<dbReference type="InterPro" id="IPR027417">
    <property type="entry name" value="P-loop_NTPase"/>
</dbReference>
<dbReference type="GO" id="GO:0000160">
    <property type="term" value="P:phosphorelay signal transduction system"/>
    <property type="evidence" value="ECO:0007669"/>
    <property type="project" value="InterPro"/>
</dbReference>
<feature type="region of interest" description="Disordered" evidence="7">
    <location>
        <begin position="603"/>
        <end position="634"/>
    </location>
</feature>
<dbReference type="InterPro" id="IPR051677">
    <property type="entry name" value="AfsR-DnrI-RedD_regulator"/>
</dbReference>
<dbReference type="PANTHER" id="PTHR35807">
    <property type="entry name" value="TRANSCRIPTIONAL REGULATOR REDD-RELATED"/>
    <property type="match status" value="1"/>
</dbReference>
<dbReference type="Gene3D" id="3.40.50.300">
    <property type="entry name" value="P-loop containing nucleotide triphosphate hydrolases"/>
    <property type="match status" value="1"/>
</dbReference>
<dbReference type="SMART" id="SM01043">
    <property type="entry name" value="BTAD"/>
    <property type="match status" value="1"/>
</dbReference>
<dbReference type="InterPro" id="IPR005158">
    <property type="entry name" value="BTAD"/>
</dbReference>
<evidence type="ECO:0000256" key="7">
    <source>
        <dbReference type="SAM" id="MobiDB-lite"/>
    </source>
</evidence>
<feature type="compositionally biased region" description="Low complexity" evidence="7">
    <location>
        <begin position="614"/>
        <end position="634"/>
    </location>
</feature>
<dbReference type="SUPFAM" id="SSF48452">
    <property type="entry name" value="TPR-like"/>
    <property type="match status" value="1"/>
</dbReference>
<organism evidence="9 10">
    <name type="scientific">Sphaerisporangium rufum</name>
    <dbReference type="NCBI Taxonomy" id="1381558"/>
    <lineage>
        <taxon>Bacteria</taxon>
        <taxon>Bacillati</taxon>
        <taxon>Actinomycetota</taxon>
        <taxon>Actinomycetes</taxon>
        <taxon>Streptosporangiales</taxon>
        <taxon>Streptosporangiaceae</taxon>
        <taxon>Sphaerisporangium</taxon>
    </lineage>
</organism>
<dbReference type="Gene3D" id="1.10.10.10">
    <property type="entry name" value="Winged helix-like DNA-binding domain superfamily/Winged helix DNA-binding domain"/>
    <property type="match status" value="1"/>
</dbReference>
<evidence type="ECO:0000256" key="3">
    <source>
        <dbReference type="ARBA" id="ARBA00023015"/>
    </source>
</evidence>
<dbReference type="RefSeq" id="WP_203989562.1">
    <property type="nucleotide sequence ID" value="NZ_BOOU01000059.1"/>
</dbReference>
<dbReference type="InterPro" id="IPR042197">
    <property type="entry name" value="Apaf_helical"/>
</dbReference>
<dbReference type="Proteomes" id="UP000655287">
    <property type="component" value="Unassembled WGS sequence"/>
</dbReference>
<evidence type="ECO:0000256" key="4">
    <source>
        <dbReference type="ARBA" id="ARBA00023125"/>
    </source>
</evidence>
<dbReference type="InterPro" id="IPR036388">
    <property type="entry name" value="WH-like_DNA-bd_sf"/>
</dbReference>
<evidence type="ECO:0000256" key="6">
    <source>
        <dbReference type="PROSITE-ProRule" id="PRU01091"/>
    </source>
</evidence>
<proteinExistence type="inferred from homology"/>
<dbReference type="GO" id="GO:0003677">
    <property type="term" value="F:DNA binding"/>
    <property type="evidence" value="ECO:0007669"/>
    <property type="project" value="UniProtKB-UniRule"/>
</dbReference>
<dbReference type="EMBL" id="BOOU01000059">
    <property type="protein sequence ID" value="GII79517.1"/>
    <property type="molecule type" value="Genomic_DNA"/>
</dbReference>
<feature type="domain" description="OmpR/PhoB-type" evidence="8">
    <location>
        <begin position="1"/>
        <end position="91"/>
    </location>
</feature>
<keyword evidence="10" id="KW-1185">Reference proteome</keyword>
<dbReference type="Pfam" id="PF03704">
    <property type="entry name" value="BTAD"/>
    <property type="match status" value="1"/>
</dbReference>
<comment type="caution">
    <text evidence="9">The sequence shown here is derived from an EMBL/GenBank/DDBJ whole genome shotgun (WGS) entry which is preliminary data.</text>
</comment>
<keyword evidence="5" id="KW-0804">Transcription</keyword>
<evidence type="ECO:0000256" key="1">
    <source>
        <dbReference type="ARBA" id="ARBA00005820"/>
    </source>
</evidence>
<dbReference type="SMART" id="SM00862">
    <property type="entry name" value="Trans_reg_C"/>
    <property type="match status" value="1"/>
</dbReference>
<dbReference type="Gene3D" id="1.25.40.10">
    <property type="entry name" value="Tetratricopeptide repeat domain"/>
    <property type="match status" value="1"/>
</dbReference>
<dbReference type="Pfam" id="PF00486">
    <property type="entry name" value="Trans_reg_C"/>
    <property type="match status" value="1"/>
</dbReference>
<keyword evidence="2" id="KW-0677">Repeat</keyword>
<sequence length="634" mass="68207">MDFKILGPIEVRTSHGRPIPLGRRKQRVLLAALLLNAGRAIPSKRMLDWLWGERAPATAESNLYTYISALRRALGAPSRIEAGSTGYVLRVAPGEIDVTQFEELAAQGRRTLAEGRHDLALDRLTRALGLWRAESVLEGLPLPAPLRGEAARLERLRATVVEASLEARLALGRHGEMLADLEALAGRDPLNERLREQLMLALYRSGRRADALEVYQRARGLLAAELGIDPGPELRRMHQRVLADDPGLAPPETGTARRAVAPAELPIGHSAFSGRTTEVAGLRRALTSTGPEATTVAAITGAAGSGKSALALHVAHQVADRFPDGRFYVDLHGFTPGVAPLDPADVLARLLRSLGDDLAGRAGVDEAAARFRSLTDGRHLLFLLDNARDAAQVRPLLPASPTCRVLITARGMLTSLDAVSHLHLGLLAEDEAATLLERLAGAERVAADRRAARAIVRLCGGLPLAIRIAAARLAAQPGLSLRALADRLAVAEHRLSELQAGDRAVRPCFMMSYRSLDAESSRVFRLLGLLGAFSFTVATAAALAGRPRPAATDLLDRLVEARLVEAFDHDRYGMHDLVRLFARERVREEETAEDRARALRRVIRDQPPAPEAAPAPVARASTPATCATAATAVH</sequence>
<dbReference type="Gene3D" id="1.10.8.430">
    <property type="entry name" value="Helical domain of apoptotic protease-activating factors"/>
    <property type="match status" value="1"/>
</dbReference>
<feature type="DNA-binding region" description="OmpR/PhoB-type" evidence="6">
    <location>
        <begin position="1"/>
        <end position="91"/>
    </location>
</feature>
<dbReference type="PANTHER" id="PTHR35807:SF1">
    <property type="entry name" value="TRANSCRIPTIONAL REGULATOR REDD"/>
    <property type="match status" value="1"/>
</dbReference>
<protein>
    <recommendedName>
        <fullName evidence="8">OmpR/PhoB-type domain-containing protein</fullName>
    </recommendedName>
</protein>